<dbReference type="EC" id="3.8.1.2" evidence="3"/>
<keyword evidence="2 3" id="KW-0378">Hydrolase</keyword>
<organism evidence="4 5">
    <name type="scientific">Pseudomonas benzenivorans</name>
    <dbReference type="NCBI Taxonomy" id="556533"/>
    <lineage>
        <taxon>Bacteria</taxon>
        <taxon>Pseudomonadati</taxon>
        <taxon>Pseudomonadota</taxon>
        <taxon>Gammaproteobacteria</taxon>
        <taxon>Pseudomonadales</taxon>
        <taxon>Pseudomonadaceae</taxon>
        <taxon>Pseudomonas</taxon>
    </lineage>
</organism>
<dbReference type="SFLD" id="SFLDG01129">
    <property type="entry name" value="C1.5:_HAD__Beta-PGM__Phosphata"/>
    <property type="match status" value="1"/>
</dbReference>
<dbReference type="NCBIfam" id="TIGR01428">
    <property type="entry name" value="HAD_type_II"/>
    <property type="match status" value="1"/>
</dbReference>
<keyword evidence="5" id="KW-1185">Reference proteome</keyword>
<reference evidence="4" key="1">
    <citation type="submission" date="2021-04" db="EMBL/GenBank/DDBJ databases">
        <title>Oceanospirillales bacteria with DddD are important DMSP degraders in coastal seawater.</title>
        <authorList>
            <person name="Liu J."/>
        </authorList>
    </citation>
    <scope>NUCLEOTIDE SEQUENCE</scope>
    <source>
        <strain evidence="4">D13-4</strain>
    </source>
</reference>
<name>A0ABY5H1B2_9PSED</name>
<evidence type="ECO:0000313" key="5">
    <source>
        <dbReference type="Proteomes" id="UP001059672"/>
    </source>
</evidence>
<dbReference type="CDD" id="cd02588">
    <property type="entry name" value="HAD_L2-DEX"/>
    <property type="match status" value="1"/>
</dbReference>
<dbReference type="Proteomes" id="UP001059672">
    <property type="component" value="Chromosome"/>
</dbReference>
<dbReference type="NCBIfam" id="TIGR01493">
    <property type="entry name" value="HAD-SF-IA-v2"/>
    <property type="match status" value="1"/>
</dbReference>
<evidence type="ECO:0000256" key="2">
    <source>
        <dbReference type="ARBA" id="ARBA00022801"/>
    </source>
</evidence>
<accession>A0ABY5H1B2</accession>
<evidence type="ECO:0000256" key="1">
    <source>
        <dbReference type="ARBA" id="ARBA00008106"/>
    </source>
</evidence>
<sequence length="223" mass="24694">MTPCLTFDVYGTLIDPSDVTRQLRALLGDQAEDFYLRWRDKQLEYSFRRGLMGAYVDFSQCTREALAFINASAQTGLDAQTQTQLMDAWSQLPAFADSAAGLQQLQQQGARLYAFSNGSRAAVSALLEQAGLADYFVEVVSVETVHSFKPAPAVYEYLLSRTASQADATWLVSSNPFDVLGARHAGLRSAWVKRSDRAQFDPWGLEPDLQVASLVELAKRLPD</sequence>
<dbReference type="PANTHER" id="PTHR43316">
    <property type="entry name" value="HYDROLASE, HALOACID DELAHOGENASE-RELATED"/>
    <property type="match status" value="1"/>
</dbReference>
<dbReference type="SUPFAM" id="SSF56784">
    <property type="entry name" value="HAD-like"/>
    <property type="match status" value="1"/>
</dbReference>
<dbReference type="Pfam" id="PF00702">
    <property type="entry name" value="Hydrolase"/>
    <property type="match status" value="1"/>
</dbReference>
<gene>
    <name evidence="4" type="ORF">KDW96_12660</name>
</gene>
<proteinExistence type="inferred from homology"/>
<dbReference type="InterPro" id="IPR023198">
    <property type="entry name" value="PGP-like_dom2"/>
</dbReference>
<dbReference type="Gene3D" id="3.40.50.1000">
    <property type="entry name" value="HAD superfamily/HAD-like"/>
    <property type="match status" value="1"/>
</dbReference>
<dbReference type="SFLD" id="SFLDS00003">
    <property type="entry name" value="Haloacid_Dehalogenase"/>
    <property type="match status" value="1"/>
</dbReference>
<dbReference type="InterPro" id="IPR023214">
    <property type="entry name" value="HAD_sf"/>
</dbReference>
<dbReference type="InterPro" id="IPR051540">
    <property type="entry name" value="S-2-haloacid_dehalogenase"/>
</dbReference>
<evidence type="ECO:0000313" key="4">
    <source>
        <dbReference type="EMBL" id="UTW06042.1"/>
    </source>
</evidence>
<dbReference type="PANTHER" id="PTHR43316:SF3">
    <property type="entry name" value="HALOACID DEHALOGENASE, TYPE II (AFU_ORTHOLOGUE AFUA_2G07750)-RELATED"/>
    <property type="match status" value="1"/>
</dbReference>
<dbReference type="EMBL" id="CP073346">
    <property type="protein sequence ID" value="UTW06042.1"/>
    <property type="molecule type" value="Genomic_DNA"/>
</dbReference>
<comment type="function">
    <text evidence="3">Catalyzes the hydrolytic dehalogenation of small (S)-2-haloalkanoic acids to yield the corresponding (R)-2-hydroxyalkanoic acids.</text>
</comment>
<dbReference type="PRINTS" id="PR00413">
    <property type="entry name" value="HADHALOGNASE"/>
</dbReference>
<comment type="catalytic activity">
    <reaction evidence="3">
        <text>an (S)-2-haloacid + H2O = a (2R)-2-hydroxycarboxylate + a halide anion + H(+)</text>
        <dbReference type="Rhea" id="RHEA:11192"/>
        <dbReference type="ChEBI" id="CHEBI:15377"/>
        <dbReference type="ChEBI" id="CHEBI:15378"/>
        <dbReference type="ChEBI" id="CHEBI:16042"/>
        <dbReference type="ChEBI" id="CHEBI:58314"/>
        <dbReference type="ChEBI" id="CHEBI:137405"/>
        <dbReference type="EC" id="3.8.1.2"/>
    </reaction>
</comment>
<dbReference type="Gene3D" id="1.10.150.240">
    <property type="entry name" value="Putative phosphatase, domain 2"/>
    <property type="match status" value="1"/>
</dbReference>
<comment type="similarity">
    <text evidence="1 3">Belongs to the HAD-like hydrolase superfamily. S-2-haloalkanoic acid dehalogenase family.</text>
</comment>
<protein>
    <recommendedName>
        <fullName evidence="3">(S)-2-haloacid dehalogenase</fullName>
        <ecNumber evidence="3">3.8.1.2</ecNumber>
    </recommendedName>
    <alternativeName>
        <fullName evidence="3">2-haloalkanoic acid dehalogenase</fullName>
    </alternativeName>
    <alternativeName>
        <fullName evidence="3">Halocarboxylic acid halidohydrolase</fullName>
    </alternativeName>
    <alternativeName>
        <fullName evidence="3">L-2-haloacid dehalogenase</fullName>
    </alternativeName>
</protein>
<dbReference type="RefSeq" id="WP_255836619.1">
    <property type="nucleotide sequence ID" value="NZ_CP073346.1"/>
</dbReference>
<dbReference type="InterPro" id="IPR006439">
    <property type="entry name" value="HAD-SF_hydro_IA"/>
</dbReference>
<evidence type="ECO:0000256" key="3">
    <source>
        <dbReference type="RuleBase" id="RU368077"/>
    </source>
</evidence>
<dbReference type="InterPro" id="IPR036412">
    <property type="entry name" value="HAD-like_sf"/>
</dbReference>
<dbReference type="InterPro" id="IPR006328">
    <property type="entry name" value="2-HAD"/>
</dbReference>